<evidence type="ECO:0000313" key="2">
    <source>
        <dbReference type="EMBL" id="GAF85529.1"/>
    </source>
</evidence>
<dbReference type="PANTHER" id="PTHR43751">
    <property type="entry name" value="SULFATASE"/>
    <property type="match status" value="1"/>
</dbReference>
<dbReference type="InterPro" id="IPR052701">
    <property type="entry name" value="GAG_Ulvan_Degrading_Sulfatases"/>
</dbReference>
<accession>X0SX31</accession>
<dbReference type="AlphaFoldDB" id="X0SX31"/>
<dbReference type="EMBL" id="BARS01003723">
    <property type="protein sequence ID" value="GAF85529.1"/>
    <property type="molecule type" value="Genomic_DNA"/>
</dbReference>
<feature type="domain" description="Sulfatase N-terminal" evidence="1">
    <location>
        <begin position="6"/>
        <end position="107"/>
    </location>
</feature>
<dbReference type="Gene3D" id="3.40.720.10">
    <property type="entry name" value="Alkaline Phosphatase, subunit A"/>
    <property type="match status" value="1"/>
</dbReference>
<sequence>IKYRTAKYDGDIKRTDFFVGKFVEKLEELGLTDNTIVVITSDHGEDLGGRNPPEAKIQYGHAYSLYDELLLVPLIFYNPKIFPGGKRIDYQVRLIDILPTVLDYLGYTEEPTFQGKSLRGIIEGNEQTSRPAYSEATTYGTERESIRADGYKYIWRISYGQLSSPDSQGLHLYPLYELYDLNKDPDEKTNVAGKQKSTLEKYQRLVRSLFSEKILKDYERDSDIGRDKELMESLKSLGYIQ</sequence>
<dbReference type="Pfam" id="PF00884">
    <property type="entry name" value="Sulfatase"/>
    <property type="match status" value="1"/>
</dbReference>
<dbReference type="InterPro" id="IPR000917">
    <property type="entry name" value="Sulfatase_N"/>
</dbReference>
<gene>
    <name evidence="2" type="ORF">S01H1_07217</name>
</gene>
<protein>
    <recommendedName>
        <fullName evidence="1">Sulfatase N-terminal domain-containing protein</fullName>
    </recommendedName>
</protein>
<dbReference type="SUPFAM" id="SSF53649">
    <property type="entry name" value="Alkaline phosphatase-like"/>
    <property type="match status" value="1"/>
</dbReference>
<name>X0SX31_9ZZZZ</name>
<dbReference type="InterPro" id="IPR017850">
    <property type="entry name" value="Alkaline_phosphatase_core_sf"/>
</dbReference>
<feature type="non-terminal residue" evidence="2">
    <location>
        <position position="1"/>
    </location>
</feature>
<organism evidence="2">
    <name type="scientific">marine sediment metagenome</name>
    <dbReference type="NCBI Taxonomy" id="412755"/>
    <lineage>
        <taxon>unclassified sequences</taxon>
        <taxon>metagenomes</taxon>
        <taxon>ecological metagenomes</taxon>
    </lineage>
</organism>
<evidence type="ECO:0000259" key="1">
    <source>
        <dbReference type="Pfam" id="PF00884"/>
    </source>
</evidence>
<proteinExistence type="predicted"/>
<comment type="caution">
    <text evidence="2">The sequence shown here is derived from an EMBL/GenBank/DDBJ whole genome shotgun (WGS) entry which is preliminary data.</text>
</comment>
<dbReference type="PANTHER" id="PTHR43751:SF3">
    <property type="entry name" value="SULFATASE N-TERMINAL DOMAIN-CONTAINING PROTEIN"/>
    <property type="match status" value="1"/>
</dbReference>
<reference evidence="2" key="1">
    <citation type="journal article" date="2014" name="Front. Microbiol.">
        <title>High frequency of phylogenetically diverse reductive dehalogenase-homologous genes in deep subseafloor sedimentary metagenomes.</title>
        <authorList>
            <person name="Kawai M."/>
            <person name="Futagami T."/>
            <person name="Toyoda A."/>
            <person name="Takaki Y."/>
            <person name="Nishi S."/>
            <person name="Hori S."/>
            <person name="Arai W."/>
            <person name="Tsubouchi T."/>
            <person name="Morono Y."/>
            <person name="Uchiyama I."/>
            <person name="Ito T."/>
            <person name="Fujiyama A."/>
            <person name="Inagaki F."/>
            <person name="Takami H."/>
        </authorList>
    </citation>
    <scope>NUCLEOTIDE SEQUENCE</scope>
    <source>
        <strain evidence="2">Expedition CK06-06</strain>
    </source>
</reference>